<name>A0A210QSU9_MIZYE</name>
<evidence type="ECO:0000313" key="9">
    <source>
        <dbReference type="EMBL" id="OWF51837.1"/>
    </source>
</evidence>
<evidence type="ECO:0000256" key="1">
    <source>
        <dbReference type="ARBA" id="ARBA00004123"/>
    </source>
</evidence>
<dbReference type="PANTHER" id="PTHR23168:SF0">
    <property type="entry name" value="MITOTIC SPINDLE ASSEMBLY CHECKPOINT PROTEIN MAD1"/>
    <property type="match status" value="1"/>
</dbReference>
<organism evidence="9 10">
    <name type="scientific">Mizuhopecten yessoensis</name>
    <name type="common">Japanese scallop</name>
    <name type="synonym">Patinopecten yessoensis</name>
    <dbReference type="NCBI Taxonomy" id="6573"/>
    <lineage>
        <taxon>Eukaryota</taxon>
        <taxon>Metazoa</taxon>
        <taxon>Spiralia</taxon>
        <taxon>Lophotrochozoa</taxon>
        <taxon>Mollusca</taxon>
        <taxon>Bivalvia</taxon>
        <taxon>Autobranchia</taxon>
        <taxon>Pteriomorphia</taxon>
        <taxon>Pectinida</taxon>
        <taxon>Pectinoidea</taxon>
        <taxon>Pectinidae</taxon>
        <taxon>Mizuhopecten</taxon>
    </lineage>
</organism>
<dbReference type="Gene3D" id="1.20.5.170">
    <property type="match status" value="1"/>
</dbReference>
<dbReference type="GO" id="GO:0000776">
    <property type="term" value="C:kinetochore"/>
    <property type="evidence" value="ECO:0007669"/>
    <property type="project" value="TreeGrafter"/>
</dbReference>
<dbReference type="InterPro" id="IPR008672">
    <property type="entry name" value="Mad1"/>
</dbReference>
<dbReference type="PANTHER" id="PTHR23168">
    <property type="entry name" value="MITOTIC SPINDLE ASSEMBLY CHECKPOINT PROTEIN MAD1 MITOTIC ARREST DEFICIENT-LIKE PROTEIN 1"/>
    <property type="match status" value="1"/>
</dbReference>
<evidence type="ECO:0000256" key="8">
    <source>
        <dbReference type="SAM" id="MobiDB-lite"/>
    </source>
</evidence>
<reference evidence="9 10" key="1">
    <citation type="journal article" date="2017" name="Nat. Ecol. Evol.">
        <title>Scallop genome provides insights into evolution of bilaterian karyotype and development.</title>
        <authorList>
            <person name="Wang S."/>
            <person name="Zhang J."/>
            <person name="Jiao W."/>
            <person name="Li J."/>
            <person name="Xun X."/>
            <person name="Sun Y."/>
            <person name="Guo X."/>
            <person name="Huan P."/>
            <person name="Dong B."/>
            <person name="Zhang L."/>
            <person name="Hu X."/>
            <person name="Sun X."/>
            <person name="Wang J."/>
            <person name="Zhao C."/>
            <person name="Wang Y."/>
            <person name="Wang D."/>
            <person name="Huang X."/>
            <person name="Wang R."/>
            <person name="Lv J."/>
            <person name="Li Y."/>
            <person name="Zhang Z."/>
            <person name="Liu B."/>
            <person name="Lu W."/>
            <person name="Hui Y."/>
            <person name="Liang J."/>
            <person name="Zhou Z."/>
            <person name="Hou R."/>
            <person name="Li X."/>
            <person name="Liu Y."/>
            <person name="Li H."/>
            <person name="Ning X."/>
            <person name="Lin Y."/>
            <person name="Zhao L."/>
            <person name="Xing Q."/>
            <person name="Dou J."/>
            <person name="Li Y."/>
            <person name="Mao J."/>
            <person name="Guo H."/>
            <person name="Dou H."/>
            <person name="Li T."/>
            <person name="Mu C."/>
            <person name="Jiang W."/>
            <person name="Fu Q."/>
            <person name="Fu X."/>
            <person name="Miao Y."/>
            <person name="Liu J."/>
            <person name="Yu Q."/>
            <person name="Li R."/>
            <person name="Liao H."/>
            <person name="Li X."/>
            <person name="Kong Y."/>
            <person name="Jiang Z."/>
            <person name="Chourrout D."/>
            <person name="Li R."/>
            <person name="Bao Z."/>
        </authorList>
    </citation>
    <scope>NUCLEOTIDE SEQUENCE [LARGE SCALE GENOMIC DNA]</scope>
    <source>
        <strain evidence="9 10">PY_sf001</strain>
    </source>
</reference>
<dbReference type="GO" id="GO:0007094">
    <property type="term" value="P:mitotic spindle assembly checkpoint signaling"/>
    <property type="evidence" value="ECO:0007669"/>
    <property type="project" value="InterPro"/>
</dbReference>
<feature type="coiled-coil region" evidence="7">
    <location>
        <begin position="513"/>
        <end position="540"/>
    </location>
</feature>
<evidence type="ECO:0000256" key="7">
    <source>
        <dbReference type="SAM" id="Coils"/>
    </source>
</evidence>
<dbReference type="GO" id="GO:0005635">
    <property type="term" value="C:nuclear envelope"/>
    <property type="evidence" value="ECO:0007669"/>
    <property type="project" value="TreeGrafter"/>
</dbReference>
<keyword evidence="4" id="KW-0498">Mitosis</keyword>
<comment type="caution">
    <text evidence="9">The sequence shown here is derived from an EMBL/GenBank/DDBJ whole genome shotgun (WGS) entry which is preliminary data.</text>
</comment>
<keyword evidence="7" id="KW-0175">Coiled coil</keyword>
<keyword evidence="10" id="KW-1185">Reference proteome</keyword>
<sequence length="737" mass="85997">MDTPEDNTAVIRMKRDFDSFLSNTSRQGLPRFDLDRSLDMSLNQSSQSALSIKVLLDREKEGRLKDAEMAASKSKILQLQSEVDHMRTSCKRAKIEMDLNVGNMKGDREREEEMMKELKAKLKYMSDKEKNLKEELEACRGELKQKNAEFEAKMLAQQKEKVQKQQMLQQLRDSSKTKIFELQNDLMKCQTETQQAKVEVEQTSEQLQLQLKRSADLSLELKELEEYRNTAQQAEHKIKMLEQQVSRMSEDAIMTQAMKSQIISLPALEKEVRKLREENEYLRGTNENNLLLKEQAESMKKKLERLEQRTEEFAKMEVENTEMKHRLEKWESVDSDGVRIQNPTQMSQRIAHLQEMNAVLLEKQGELQSSFHLEEENGRCLQYKYEILQKQHDQDKIRSQHLMEQLKRFQRKLLLFSKERDGYKQIIDSYESELTSNIGSLTTSRVQHLEGVIDGYRKQAETLEATISKLTQKLTDYKMQGSHKDTSSSSSLSTDGNGVVPRSHMDNTDQKIILQLRERIETLEKQLEKTEEEKYILESRMEQRHLQGDFDPTKTKVLHFSMNPVALAQAKKKEIITELTEENEKLKHRLKLLEESEGKVDDLTMQVEQKMEEPCSSKEIDGLKEQLSREETKNKRLMEVFKKTSQEFREVCYQLTGYKIDILSSNQYKLTSMYAESPEDFFLFQQSSSGEVQMLGTDFSNTLEEAIELYLAKQDSIPAFLSSITLNLFSRQTMMIG</sequence>
<feature type="coiled-coil region" evidence="7">
    <location>
        <begin position="214"/>
        <end position="319"/>
    </location>
</feature>
<evidence type="ECO:0000256" key="6">
    <source>
        <dbReference type="ARBA" id="ARBA00023306"/>
    </source>
</evidence>
<keyword evidence="6" id="KW-0131">Cell cycle</keyword>
<dbReference type="GO" id="GO:0051315">
    <property type="term" value="P:attachment of mitotic spindle microtubules to kinetochore"/>
    <property type="evidence" value="ECO:0007669"/>
    <property type="project" value="TreeGrafter"/>
</dbReference>
<dbReference type="Gene3D" id="6.10.250.90">
    <property type="match status" value="1"/>
</dbReference>
<dbReference type="GO" id="GO:0051301">
    <property type="term" value="P:cell division"/>
    <property type="evidence" value="ECO:0007669"/>
    <property type="project" value="UniProtKB-KW"/>
</dbReference>
<dbReference type="EMBL" id="NEDP02002059">
    <property type="protein sequence ID" value="OWF51837.1"/>
    <property type="molecule type" value="Genomic_DNA"/>
</dbReference>
<evidence type="ECO:0000313" key="10">
    <source>
        <dbReference type="Proteomes" id="UP000242188"/>
    </source>
</evidence>
<dbReference type="Pfam" id="PF05557">
    <property type="entry name" value="MAD"/>
    <property type="match status" value="1"/>
</dbReference>
<feature type="coiled-coil region" evidence="7">
    <location>
        <begin position="101"/>
        <end position="165"/>
    </location>
</feature>
<gene>
    <name evidence="9" type="ORF">KP79_PYT05647</name>
</gene>
<comment type="subcellular location">
    <subcellularLocation>
        <location evidence="1">Nucleus</location>
    </subcellularLocation>
</comment>
<keyword evidence="3" id="KW-0132">Cell division</keyword>
<accession>A0A210QSU9</accession>
<feature type="coiled-coil region" evidence="7">
    <location>
        <begin position="565"/>
        <end position="640"/>
    </location>
</feature>
<dbReference type="GO" id="GO:0072686">
    <property type="term" value="C:mitotic spindle"/>
    <property type="evidence" value="ECO:0007669"/>
    <property type="project" value="TreeGrafter"/>
</dbReference>
<dbReference type="SUPFAM" id="SSF75704">
    <property type="entry name" value="Mitotic arrest deficient-like 1, Mad1"/>
    <property type="match status" value="1"/>
</dbReference>
<protein>
    <submittedName>
        <fullName evidence="9">Mitotic spindle assembly checkpoint protein MAD1</fullName>
    </submittedName>
</protein>
<dbReference type="Proteomes" id="UP000242188">
    <property type="component" value="Unassembled WGS sequence"/>
</dbReference>
<dbReference type="OrthoDB" id="331602at2759"/>
<evidence type="ECO:0000256" key="3">
    <source>
        <dbReference type="ARBA" id="ARBA00022618"/>
    </source>
</evidence>
<dbReference type="FunFam" id="3.30.457.60:FF:000002">
    <property type="entry name" value="Mitotic spindle assembly checkpoint protein MAD1"/>
    <property type="match status" value="1"/>
</dbReference>
<dbReference type="Gene3D" id="3.30.457.60">
    <property type="match status" value="1"/>
</dbReference>
<proteinExistence type="inferred from homology"/>
<feature type="region of interest" description="Disordered" evidence="8">
    <location>
        <begin position="478"/>
        <end position="504"/>
    </location>
</feature>
<comment type="similarity">
    <text evidence="2">Belongs to the MAD1 family.</text>
</comment>
<evidence type="ECO:0000256" key="5">
    <source>
        <dbReference type="ARBA" id="ARBA00023242"/>
    </source>
</evidence>
<evidence type="ECO:0000256" key="4">
    <source>
        <dbReference type="ARBA" id="ARBA00022776"/>
    </source>
</evidence>
<evidence type="ECO:0000256" key="2">
    <source>
        <dbReference type="ARBA" id="ARBA00008029"/>
    </source>
</evidence>
<dbReference type="STRING" id="6573.A0A210QSU9"/>
<keyword evidence="5" id="KW-0539">Nucleus</keyword>
<dbReference type="AlphaFoldDB" id="A0A210QSU9"/>